<evidence type="ECO:0000256" key="7">
    <source>
        <dbReference type="SAM" id="Phobius"/>
    </source>
</evidence>
<feature type="transmembrane region" description="Helical" evidence="7">
    <location>
        <begin position="265"/>
        <end position="290"/>
    </location>
</feature>
<sequence length="595" mass="67150">MEQTREGVPDYEQLFMSREIKKDRPFHTLILLYRGMRINLLVSLLFYILKHAPTWVIPVITADIINHLSRPDLNSLRWLWIDLAIVSVVIVQNIPSAYMHVSFMSRSSRQVEAGLRGTLIRKLQHLSMTYHTDLRAGRLQSKVLRDVEAIETLSKQMMYSFVPAVTNVLIATTITAFKSLQVTLFFVLVIPFGVLLITFFRKKIRTRNREFRRQIENMSGQVAETVEMIPVTRAHGLEEVEIGKVDTTLSELKGKGYRLDITEALFGASSWVVFTLFQLLCLGFTCVLAYQGKIQVGDVVMYQGFFSTILASINSLLGVYPQFARGFESIYSISEVLTSTQIEEYQGTAAVDSLRGAYEFRQVQFSYKDTDKHVLKDFNLTVRPGECIALVGESGAGKSTVLNMVVGFYRPTCGRILVDGRPLEELDMRMYRQKLAVVPQSTVLFSGTIRSNITFGLTDVPDSKLEEVIRLANLQDVIAQMPQGIDTLIGEHGGKLSGGQRQRIAIARAMIRDPEIILLDEATSALDNISEFIVQKAMRELMRGRTTFIVAHRLSTIRDADRIVVMKDGQVAEAGTFEELMSRKGAFYELKQLQG</sequence>
<comment type="caution">
    <text evidence="10">The sequence shown here is derived from an EMBL/GenBank/DDBJ whole genome shotgun (WGS) entry which is preliminary data.</text>
</comment>
<accession>A0ABN8FYI3</accession>
<evidence type="ECO:0000313" key="11">
    <source>
        <dbReference type="Proteomes" id="UP000838324"/>
    </source>
</evidence>
<dbReference type="InterPro" id="IPR003593">
    <property type="entry name" value="AAA+_ATPase"/>
</dbReference>
<evidence type="ECO:0000256" key="2">
    <source>
        <dbReference type="ARBA" id="ARBA00022692"/>
    </source>
</evidence>
<comment type="subcellular location">
    <subcellularLocation>
        <location evidence="1">Cell membrane</location>
        <topology evidence="1">Multi-pass membrane protein</topology>
    </subcellularLocation>
</comment>
<dbReference type="Gene3D" id="1.20.1560.10">
    <property type="entry name" value="ABC transporter type 1, transmembrane domain"/>
    <property type="match status" value="1"/>
</dbReference>
<evidence type="ECO:0000256" key="3">
    <source>
        <dbReference type="ARBA" id="ARBA00022741"/>
    </source>
</evidence>
<dbReference type="PROSITE" id="PS50929">
    <property type="entry name" value="ABC_TM1F"/>
    <property type="match status" value="1"/>
</dbReference>
<reference evidence="10" key="1">
    <citation type="submission" date="2022-01" db="EMBL/GenBank/DDBJ databases">
        <authorList>
            <person name="Criscuolo A."/>
        </authorList>
    </citation>
    <scope>NUCLEOTIDE SEQUENCE</scope>
    <source>
        <strain evidence="10">CIP111892</strain>
    </source>
</reference>
<dbReference type="Pfam" id="PF00664">
    <property type="entry name" value="ABC_membrane"/>
    <property type="match status" value="1"/>
</dbReference>
<feature type="transmembrane region" description="Helical" evidence="7">
    <location>
        <begin position="302"/>
        <end position="320"/>
    </location>
</feature>
<dbReference type="PROSITE" id="PS00211">
    <property type="entry name" value="ABC_TRANSPORTER_1"/>
    <property type="match status" value="1"/>
</dbReference>
<dbReference type="GO" id="GO:0016787">
    <property type="term" value="F:hydrolase activity"/>
    <property type="evidence" value="ECO:0007669"/>
    <property type="project" value="UniProtKB-KW"/>
</dbReference>
<keyword evidence="10" id="KW-0378">Hydrolase</keyword>
<keyword evidence="11" id="KW-1185">Reference proteome</keyword>
<keyword evidence="5 7" id="KW-1133">Transmembrane helix</keyword>
<evidence type="ECO:0000259" key="8">
    <source>
        <dbReference type="PROSITE" id="PS50893"/>
    </source>
</evidence>
<feature type="transmembrane region" description="Helical" evidence="7">
    <location>
        <begin position="183"/>
        <end position="200"/>
    </location>
</feature>
<feature type="domain" description="ABC transmembrane type-1" evidence="9">
    <location>
        <begin position="56"/>
        <end position="325"/>
    </location>
</feature>
<dbReference type="Proteomes" id="UP000838324">
    <property type="component" value="Unassembled WGS sequence"/>
</dbReference>
<evidence type="ECO:0000313" key="10">
    <source>
        <dbReference type="EMBL" id="CAH1194912.1"/>
    </source>
</evidence>
<organism evidence="10 11">
    <name type="scientific">Paenibacillus auburnensis</name>
    <dbReference type="NCBI Taxonomy" id="2905649"/>
    <lineage>
        <taxon>Bacteria</taxon>
        <taxon>Bacillati</taxon>
        <taxon>Bacillota</taxon>
        <taxon>Bacilli</taxon>
        <taxon>Bacillales</taxon>
        <taxon>Paenibacillaceae</taxon>
        <taxon>Paenibacillus</taxon>
    </lineage>
</organism>
<dbReference type="CDD" id="cd07346">
    <property type="entry name" value="ABC_6TM_exporters"/>
    <property type="match status" value="1"/>
</dbReference>
<dbReference type="InterPro" id="IPR017871">
    <property type="entry name" value="ABC_transporter-like_CS"/>
</dbReference>
<dbReference type="SMART" id="SM00382">
    <property type="entry name" value="AAA"/>
    <property type="match status" value="1"/>
</dbReference>
<dbReference type="GO" id="GO:0005524">
    <property type="term" value="F:ATP binding"/>
    <property type="evidence" value="ECO:0007669"/>
    <property type="project" value="UniProtKB-KW"/>
</dbReference>
<dbReference type="PANTHER" id="PTHR43394">
    <property type="entry name" value="ATP-DEPENDENT PERMEASE MDL1, MITOCHONDRIAL"/>
    <property type="match status" value="1"/>
</dbReference>
<dbReference type="Pfam" id="PF00005">
    <property type="entry name" value="ABC_tran"/>
    <property type="match status" value="1"/>
</dbReference>
<dbReference type="PANTHER" id="PTHR43394:SF1">
    <property type="entry name" value="ATP-BINDING CASSETTE SUB-FAMILY B MEMBER 10, MITOCHONDRIAL"/>
    <property type="match status" value="1"/>
</dbReference>
<dbReference type="InterPro" id="IPR027417">
    <property type="entry name" value="P-loop_NTPase"/>
</dbReference>
<feature type="transmembrane region" description="Helical" evidence="7">
    <location>
        <begin position="158"/>
        <end position="177"/>
    </location>
</feature>
<feature type="domain" description="ABC transporter" evidence="8">
    <location>
        <begin position="358"/>
        <end position="593"/>
    </location>
</feature>
<feature type="transmembrane region" description="Helical" evidence="7">
    <location>
        <begin position="78"/>
        <end position="99"/>
    </location>
</feature>
<gene>
    <name evidence="10" type="ORF">PAECIP111892_01917</name>
</gene>
<dbReference type="SUPFAM" id="SSF90123">
    <property type="entry name" value="ABC transporter transmembrane region"/>
    <property type="match status" value="1"/>
</dbReference>
<evidence type="ECO:0000256" key="1">
    <source>
        <dbReference type="ARBA" id="ARBA00004651"/>
    </source>
</evidence>
<keyword evidence="6 7" id="KW-0472">Membrane</keyword>
<dbReference type="InterPro" id="IPR011527">
    <property type="entry name" value="ABC1_TM_dom"/>
</dbReference>
<dbReference type="InterPro" id="IPR039421">
    <property type="entry name" value="Type_1_exporter"/>
</dbReference>
<dbReference type="EMBL" id="CAKMMG010000001">
    <property type="protein sequence ID" value="CAH1194912.1"/>
    <property type="molecule type" value="Genomic_DNA"/>
</dbReference>
<dbReference type="RefSeq" id="WP_236332196.1">
    <property type="nucleotide sequence ID" value="NZ_CAKMMG010000001.1"/>
</dbReference>
<evidence type="ECO:0000256" key="6">
    <source>
        <dbReference type="ARBA" id="ARBA00023136"/>
    </source>
</evidence>
<name>A0ABN8FYI3_9BACL</name>
<dbReference type="PROSITE" id="PS50893">
    <property type="entry name" value="ABC_TRANSPORTER_2"/>
    <property type="match status" value="1"/>
</dbReference>
<evidence type="ECO:0000256" key="5">
    <source>
        <dbReference type="ARBA" id="ARBA00022989"/>
    </source>
</evidence>
<dbReference type="Gene3D" id="3.40.50.300">
    <property type="entry name" value="P-loop containing nucleotide triphosphate hydrolases"/>
    <property type="match status" value="1"/>
</dbReference>
<keyword evidence="3" id="KW-0547">Nucleotide-binding</keyword>
<dbReference type="InterPro" id="IPR003439">
    <property type="entry name" value="ABC_transporter-like_ATP-bd"/>
</dbReference>
<protein>
    <submittedName>
        <fullName evidence="10">Multidrug export ATP-binding/permease protein</fullName>
        <ecNumber evidence="10">3.6.3.-</ecNumber>
    </submittedName>
</protein>
<proteinExistence type="predicted"/>
<evidence type="ECO:0000259" key="9">
    <source>
        <dbReference type="PROSITE" id="PS50929"/>
    </source>
</evidence>
<keyword evidence="4 10" id="KW-0067">ATP-binding</keyword>
<keyword evidence="2 7" id="KW-0812">Transmembrane</keyword>
<evidence type="ECO:0000256" key="4">
    <source>
        <dbReference type="ARBA" id="ARBA00022840"/>
    </source>
</evidence>
<dbReference type="InterPro" id="IPR036640">
    <property type="entry name" value="ABC1_TM_sf"/>
</dbReference>
<dbReference type="SUPFAM" id="SSF52540">
    <property type="entry name" value="P-loop containing nucleoside triphosphate hydrolases"/>
    <property type="match status" value="1"/>
</dbReference>
<dbReference type="EC" id="3.6.3.-" evidence="10"/>